<protein>
    <submittedName>
        <fullName evidence="1">Carbohydrate-binding protein</fullName>
    </submittedName>
</protein>
<gene>
    <name evidence="1" type="ORF">FFZ77_18450</name>
</gene>
<evidence type="ECO:0000313" key="1">
    <source>
        <dbReference type="EMBL" id="MQS37535.1"/>
    </source>
</evidence>
<dbReference type="Gene3D" id="2.60.120.260">
    <property type="entry name" value="Galactose-binding domain-like"/>
    <property type="match status" value="1"/>
</dbReference>
<keyword evidence="2" id="KW-1185">Reference proteome</keyword>
<name>A0ABW9NW52_9ACTN</name>
<organism evidence="1 2">
    <name type="scientific">Streptomyces katsurahamanus</name>
    <dbReference type="NCBI Taxonomy" id="2577098"/>
    <lineage>
        <taxon>Bacteria</taxon>
        <taxon>Bacillati</taxon>
        <taxon>Actinomycetota</taxon>
        <taxon>Actinomycetes</taxon>
        <taxon>Kitasatosporales</taxon>
        <taxon>Streptomycetaceae</taxon>
        <taxon>Streptomyces</taxon>
    </lineage>
</organism>
<sequence length="41" mass="4316">GAWTNWVDVTLTVPLQAGANTIRVSATTANGAPNLDYLDVE</sequence>
<dbReference type="InterPro" id="IPR008979">
    <property type="entry name" value="Galactose-bd-like_sf"/>
</dbReference>
<comment type="caution">
    <text evidence="1">The sequence shown here is derived from an EMBL/GenBank/DDBJ whole genome shotgun (WGS) entry which is preliminary data.</text>
</comment>
<proteinExistence type="predicted"/>
<dbReference type="EMBL" id="VDEQ01000204">
    <property type="protein sequence ID" value="MQS37535.1"/>
    <property type="molecule type" value="Genomic_DNA"/>
</dbReference>
<evidence type="ECO:0000313" key="2">
    <source>
        <dbReference type="Proteomes" id="UP000460558"/>
    </source>
</evidence>
<accession>A0ABW9NW52</accession>
<dbReference type="Proteomes" id="UP000460558">
    <property type="component" value="Unassembled WGS sequence"/>
</dbReference>
<dbReference type="SUPFAM" id="SSF49785">
    <property type="entry name" value="Galactose-binding domain-like"/>
    <property type="match status" value="1"/>
</dbReference>
<feature type="non-terminal residue" evidence="1">
    <location>
        <position position="1"/>
    </location>
</feature>
<reference evidence="1 2" key="1">
    <citation type="submission" date="2019-06" db="EMBL/GenBank/DDBJ databases">
        <title>Comparative genomics and metabolomics analyses of clavulanic acid producing Streptomyces species provides insight into specialized metabolism and evolution of beta-lactam biosynthetic gene clusters.</title>
        <authorList>
            <person name="Moore M.A."/>
            <person name="Cruz-Morales P."/>
            <person name="Barona Gomez F."/>
            <person name="Kapil T."/>
        </authorList>
    </citation>
    <scope>NUCLEOTIDE SEQUENCE [LARGE SCALE GENOMIC DNA]</scope>
    <source>
        <strain evidence="1 2">T-272</strain>
    </source>
</reference>